<name>A0A4V6PFE6_9ACTN</name>
<feature type="domain" description="Alanine racemase N-terminal" evidence="5">
    <location>
        <begin position="10"/>
        <end position="231"/>
    </location>
</feature>
<dbReference type="EMBL" id="SMKZ01000040">
    <property type="protein sequence ID" value="TDE01608.1"/>
    <property type="molecule type" value="Genomic_DNA"/>
</dbReference>
<evidence type="ECO:0000313" key="6">
    <source>
        <dbReference type="EMBL" id="TDE01608.1"/>
    </source>
</evidence>
<dbReference type="OrthoDB" id="9804072at2"/>
<dbReference type="HAMAP" id="MF_02087">
    <property type="entry name" value="PLP_homeostasis"/>
    <property type="match status" value="1"/>
</dbReference>
<keyword evidence="7" id="KW-1185">Reference proteome</keyword>
<dbReference type="Gene3D" id="3.20.20.10">
    <property type="entry name" value="Alanine racemase"/>
    <property type="match status" value="1"/>
</dbReference>
<comment type="similarity">
    <text evidence="2 4">Belongs to the pyridoxal phosphate-binding protein YggS/PROSC family.</text>
</comment>
<dbReference type="FunCoup" id="A0A4V6PFE6">
    <property type="interactions" value="370"/>
</dbReference>
<dbReference type="InterPro" id="IPR029066">
    <property type="entry name" value="PLP-binding_barrel"/>
</dbReference>
<gene>
    <name evidence="6" type="ORF">E1269_22765</name>
</gene>
<dbReference type="NCBIfam" id="TIGR00044">
    <property type="entry name" value="YggS family pyridoxal phosphate-dependent enzyme"/>
    <property type="match status" value="1"/>
</dbReference>
<sequence length="236" mass="25356">MLAEADIRANLAAVRARVDDACRAAGRRPDEVEVLLATKTQPAARVAVAVAAGARLIGENRVQELAEKDAWLASLPCERHFIGHLQTNKVNQVLRYVSCVQSVDRPDVADRLQRRLAVLDQVLDVLVQVNTSGEDSKFGVAPADAVQLIGEVAKHDRLRVRGLMTVGLQSPDAAAVRASYRALREIRDRARDAVGLELPTLSMGMSGDLESAVAEGATMVRVGSAVFGPRPRPAGR</sequence>
<dbReference type="InParanoid" id="A0A4V6PFE6"/>
<evidence type="ECO:0000256" key="3">
    <source>
        <dbReference type="PIRSR" id="PIRSR004848-1"/>
    </source>
</evidence>
<evidence type="ECO:0000313" key="7">
    <source>
        <dbReference type="Proteomes" id="UP000294739"/>
    </source>
</evidence>
<keyword evidence="1 2" id="KW-0663">Pyridoxal phosphate</keyword>
<reference evidence="6 7" key="1">
    <citation type="submission" date="2019-03" db="EMBL/GenBank/DDBJ databases">
        <title>Draft genome sequences of novel Actinobacteria.</title>
        <authorList>
            <person name="Sahin N."/>
            <person name="Ay H."/>
            <person name="Saygin H."/>
        </authorList>
    </citation>
    <scope>NUCLEOTIDE SEQUENCE [LARGE SCALE GENOMIC DNA]</scope>
    <source>
        <strain evidence="6 7">5K138</strain>
    </source>
</reference>
<comment type="cofactor">
    <cofactor evidence="3">
        <name>pyridoxal 5'-phosphate</name>
        <dbReference type="ChEBI" id="CHEBI:597326"/>
    </cofactor>
</comment>
<evidence type="ECO:0000259" key="5">
    <source>
        <dbReference type="Pfam" id="PF01168"/>
    </source>
</evidence>
<organism evidence="6 7">
    <name type="scientific">Jiangella asiatica</name>
    <dbReference type="NCBI Taxonomy" id="2530372"/>
    <lineage>
        <taxon>Bacteria</taxon>
        <taxon>Bacillati</taxon>
        <taxon>Actinomycetota</taxon>
        <taxon>Actinomycetes</taxon>
        <taxon>Jiangellales</taxon>
        <taxon>Jiangellaceae</taxon>
        <taxon>Jiangella</taxon>
    </lineage>
</organism>
<dbReference type="SUPFAM" id="SSF51419">
    <property type="entry name" value="PLP-binding barrel"/>
    <property type="match status" value="1"/>
</dbReference>
<evidence type="ECO:0000256" key="4">
    <source>
        <dbReference type="RuleBase" id="RU004514"/>
    </source>
</evidence>
<dbReference type="GO" id="GO:0030170">
    <property type="term" value="F:pyridoxal phosphate binding"/>
    <property type="evidence" value="ECO:0007669"/>
    <property type="project" value="UniProtKB-UniRule"/>
</dbReference>
<dbReference type="InterPro" id="IPR011078">
    <property type="entry name" value="PyrdxlP_homeostasis"/>
</dbReference>
<proteinExistence type="inferred from homology"/>
<evidence type="ECO:0000256" key="2">
    <source>
        <dbReference type="HAMAP-Rule" id="MF_02087"/>
    </source>
</evidence>
<dbReference type="Pfam" id="PF01168">
    <property type="entry name" value="Ala_racemase_N"/>
    <property type="match status" value="1"/>
</dbReference>
<dbReference type="CDD" id="cd00635">
    <property type="entry name" value="PLPDE_III_YBL036c_like"/>
    <property type="match status" value="1"/>
</dbReference>
<protein>
    <recommendedName>
        <fullName evidence="2">Pyridoxal phosphate homeostasis protein</fullName>
        <shortName evidence="2">PLP homeostasis protein</shortName>
    </recommendedName>
</protein>
<dbReference type="PIRSF" id="PIRSF004848">
    <property type="entry name" value="YBL036c_PLPDEIII"/>
    <property type="match status" value="1"/>
</dbReference>
<accession>A0A4V6PFE6</accession>
<comment type="caution">
    <text evidence="6">The sequence shown here is derived from an EMBL/GenBank/DDBJ whole genome shotgun (WGS) entry which is preliminary data.</text>
</comment>
<dbReference type="InterPro" id="IPR001608">
    <property type="entry name" value="Ala_racemase_N"/>
</dbReference>
<dbReference type="AlphaFoldDB" id="A0A4V6PFE6"/>
<dbReference type="PANTHER" id="PTHR10146">
    <property type="entry name" value="PROLINE SYNTHETASE CO-TRANSCRIBED BACTERIAL HOMOLOG PROTEIN"/>
    <property type="match status" value="1"/>
</dbReference>
<dbReference type="Proteomes" id="UP000294739">
    <property type="component" value="Unassembled WGS sequence"/>
</dbReference>
<comment type="function">
    <text evidence="2">Pyridoxal 5'-phosphate (PLP)-binding protein, which is involved in PLP homeostasis.</text>
</comment>
<evidence type="ECO:0000256" key="1">
    <source>
        <dbReference type="ARBA" id="ARBA00022898"/>
    </source>
</evidence>
<dbReference type="PANTHER" id="PTHR10146:SF14">
    <property type="entry name" value="PYRIDOXAL PHOSPHATE HOMEOSTASIS PROTEIN"/>
    <property type="match status" value="1"/>
</dbReference>
<feature type="modified residue" description="N6-(pyridoxal phosphate)lysine" evidence="2 3">
    <location>
        <position position="39"/>
    </location>
</feature>